<keyword evidence="1" id="KW-0732">Signal</keyword>
<proteinExistence type="predicted"/>
<accession>A0AAV8ZTV8</accession>
<feature type="signal peptide" evidence="1">
    <location>
        <begin position="1"/>
        <end position="20"/>
    </location>
</feature>
<comment type="caution">
    <text evidence="2">The sequence shown here is derived from an EMBL/GenBank/DDBJ whole genome shotgun (WGS) entry which is preliminary data.</text>
</comment>
<dbReference type="EMBL" id="JANEYF010000303">
    <property type="protein sequence ID" value="KAJ8970814.1"/>
    <property type="molecule type" value="Genomic_DNA"/>
</dbReference>
<evidence type="ECO:0000313" key="2">
    <source>
        <dbReference type="EMBL" id="KAJ8970814.1"/>
    </source>
</evidence>
<dbReference type="Proteomes" id="UP001162156">
    <property type="component" value="Unassembled WGS sequence"/>
</dbReference>
<evidence type="ECO:0000313" key="3">
    <source>
        <dbReference type="Proteomes" id="UP001162156"/>
    </source>
</evidence>
<name>A0AAV8ZTV8_9CUCU</name>
<feature type="chain" id="PRO_5043339443" evidence="1">
    <location>
        <begin position="21"/>
        <end position="150"/>
    </location>
</feature>
<organism evidence="2 3">
    <name type="scientific">Rhamnusium bicolor</name>
    <dbReference type="NCBI Taxonomy" id="1586634"/>
    <lineage>
        <taxon>Eukaryota</taxon>
        <taxon>Metazoa</taxon>
        <taxon>Ecdysozoa</taxon>
        <taxon>Arthropoda</taxon>
        <taxon>Hexapoda</taxon>
        <taxon>Insecta</taxon>
        <taxon>Pterygota</taxon>
        <taxon>Neoptera</taxon>
        <taxon>Endopterygota</taxon>
        <taxon>Coleoptera</taxon>
        <taxon>Polyphaga</taxon>
        <taxon>Cucujiformia</taxon>
        <taxon>Chrysomeloidea</taxon>
        <taxon>Cerambycidae</taxon>
        <taxon>Lepturinae</taxon>
        <taxon>Rhagiini</taxon>
        <taxon>Rhamnusium</taxon>
    </lineage>
</organism>
<keyword evidence="3" id="KW-1185">Reference proteome</keyword>
<reference evidence="2" key="1">
    <citation type="journal article" date="2023" name="Insect Mol. Biol.">
        <title>Genome sequencing provides insights into the evolution of gene families encoding plant cell wall-degrading enzymes in longhorned beetles.</title>
        <authorList>
            <person name="Shin N.R."/>
            <person name="Okamura Y."/>
            <person name="Kirsch R."/>
            <person name="Pauchet Y."/>
        </authorList>
    </citation>
    <scope>NUCLEOTIDE SEQUENCE</scope>
    <source>
        <strain evidence="2">RBIC_L_NR</strain>
    </source>
</reference>
<gene>
    <name evidence="2" type="ORF">NQ314_001014</name>
</gene>
<sequence length="150" mass="17160">MSKFVCVVIFLTTIVFSGNCYNTIKKCVQENSCLCRLDEYRIINISSVLNTNYLEDTYGNITYYFLGCEDNNFVLPNKTKIKASLIKYYASPNATDKKSNFTIIGKASSLKFEFASNTNHKDYQLVYNETENSTTPPTIQLICDSFKNRL</sequence>
<protein>
    <submittedName>
        <fullName evidence="2">Uncharacterized protein</fullName>
    </submittedName>
</protein>
<evidence type="ECO:0000256" key="1">
    <source>
        <dbReference type="SAM" id="SignalP"/>
    </source>
</evidence>
<dbReference type="AlphaFoldDB" id="A0AAV8ZTV8"/>